<evidence type="ECO:0000313" key="3">
    <source>
        <dbReference type="Proteomes" id="UP001499938"/>
    </source>
</evidence>
<comment type="caution">
    <text evidence="2">The sequence shown here is derived from an EMBL/GenBank/DDBJ whole genome shotgun (WGS) entry which is preliminary data.</text>
</comment>
<evidence type="ECO:0000256" key="1">
    <source>
        <dbReference type="SAM" id="MobiDB-lite"/>
    </source>
</evidence>
<keyword evidence="3" id="KW-1185">Reference proteome</keyword>
<feature type="compositionally biased region" description="Pro residues" evidence="1">
    <location>
        <begin position="48"/>
        <end position="61"/>
    </location>
</feature>
<gene>
    <name evidence="2" type="ORF">GCM10009811_22420</name>
</gene>
<proteinExistence type="predicted"/>
<name>A0ABN2LRT6_9MICO</name>
<feature type="region of interest" description="Disordered" evidence="1">
    <location>
        <begin position="39"/>
        <end position="61"/>
    </location>
</feature>
<evidence type="ECO:0000313" key="2">
    <source>
        <dbReference type="EMBL" id="GAA1797879.1"/>
    </source>
</evidence>
<sequence>MNTLLTIALVLLTATGVALMSALAAVPLWLEHEAEEVSRPVTSVTPRIPTPTMPPARPRAA</sequence>
<organism evidence="2 3">
    <name type="scientific">Nostocoides veronense</name>
    <dbReference type="NCBI Taxonomy" id="330836"/>
    <lineage>
        <taxon>Bacteria</taxon>
        <taxon>Bacillati</taxon>
        <taxon>Actinomycetota</taxon>
        <taxon>Actinomycetes</taxon>
        <taxon>Micrococcales</taxon>
        <taxon>Intrasporangiaceae</taxon>
        <taxon>Nostocoides</taxon>
    </lineage>
</organism>
<accession>A0ABN2LRT6</accession>
<reference evidence="2 3" key="1">
    <citation type="journal article" date="2019" name="Int. J. Syst. Evol. Microbiol.">
        <title>The Global Catalogue of Microorganisms (GCM) 10K type strain sequencing project: providing services to taxonomists for standard genome sequencing and annotation.</title>
        <authorList>
            <consortium name="The Broad Institute Genomics Platform"/>
            <consortium name="The Broad Institute Genome Sequencing Center for Infectious Disease"/>
            <person name="Wu L."/>
            <person name="Ma J."/>
        </authorList>
    </citation>
    <scope>NUCLEOTIDE SEQUENCE [LARGE SCALE GENOMIC DNA]</scope>
    <source>
        <strain evidence="2 3">JCM 15592</strain>
    </source>
</reference>
<dbReference type="EMBL" id="BAAAPO010000037">
    <property type="protein sequence ID" value="GAA1797879.1"/>
    <property type="molecule type" value="Genomic_DNA"/>
</dbReference>
<protein>
    <submittedName>
        <fullName evidence="2">Uncharacterized protein</fullName>
    </submittedName>
</protein>
<dbReference type="Proteomes" id="UP001499938">
    <property type="component" value="Unassembled WGS sequence"/>
</dbReference>
<dbReference type="RefSeq" id="WP_344085112.1">
    <property type="nucleotide sequence ID" value="NZ_BAAAPO010000037.1"/>
</dbReference>